<evidence type="ECO:0000256" key="5">
    <source>
        <dbReference type="ARBA" id="ARBA00023210"/>
    </source>
</evidence>
<keyword evidence="3" id="KW-0132">Cell division</keyword>
<keyword evidence="6" id="KW-0131">Cell cycle</keyword>
<comment type="similarity">
    <text evidence="2">Belongs to the SsgA family.</text>
</comment>
<dbReference type="GeneID" id="95350653"/>
<dbReference type="RefSeq" id="WP_190208708.1">
    <property type="nucleotide sequence ID" value="NZ_BNBO01000001.1"/>
</dbReference>
<organism evidence="7 8">
    <name type="scientific">Kitasatospora indigofera</name>
    <dbReference type="NCBI Taxonomy" id="67307"/>
    <lineage>
        <taxon>Bacteria</taxon>
        <taxon>Bacillati</taxon>
        <taxon>Actinomycetota</taxon>
        <taxon>Actinomycetes</taxon>
        <taxon>Kitasatosporales</taxon>
        <taxon>Streptomycetaceae</taxon>
        <taxon>Kitasatospora</taxon>
    </lineage>
</organism>
<dbReference type="Proteomes" id="UP000617734">
    <property type="component" value="Unassembled WGS sequence"/>
</dbReference>
<protein>
    <recommendedName>
        <fullName evidence="9">SsgA family sporulation/cell division regulator</fullName>
    </recommendedName>
</protein>
<dbReference type="GO" id="GO:0030435">
    <property type="term" value="P:sporulation resulting in formation of a cellular spore"/>
    <property type="evidence" value="ECO:0007669"/>
    <property type="project" value="UniProtKB-KW"/>
</dbReference>
<accession>A0A919FAJ5</accession>
<reference evidence="7" key="2">
    <citation type="submission" date="2020-09" db="EMBL/GenBank/DDBJ databases">
        <authorList>
            <person name="Sun Q."/>
            <person name="Ohkuma M."/>
        </authorList>
    </citation>
    <scope>NUCLEOTIDE SEQUENCE</scope>
    <source>
        <strain evidence="7">JCM 4646</strain>
    </source>
</reference>
<comment type="subcellular location">
    <subcellularLocation>
        <location evidence="1">Cell septum</location>
    </subcellularLocation>
</comment>
<dbReference type="AlphaFoldDB" id="A0A919FAJ5"/>
<dbReference type="InterPro" id="IPR038658">
    <property type="entry name" value="SsgB_sf"/>
</dbReference>
<keyword evidence="8" id="KW-1185">Reference proteome</keyword>
<evidence type="ECO:0000313" key="7">
    <source>
        <dbReference type="EMBL" id="GHH58865.1"/>
    </source>
</evidence>
<sequence>MDGEQYGLRERRTGPRDVPVLNLLVKRVLDGYAWRPVRAEFRFDPATPMIVSVTLAPARGPGVVWRIGRELLHQGLFEESGEGHVQVWPAPGQEGTAAFLLLASQRSSAVLELPVPALLNWVEATYEIVSAQAEGESLDWDGFIAGLLDDGPRPTED</sequence>
<dbReference type="EMBL" id="BNBO01000001">
    <property type="protein sequence ID" value="GHH58865.1"/>
    <property type="molecule type" value="Genomic_DNA"/>
</dbReference>
<gene>
    <name evidence="7" type="ORF">GCM10018781_00960</name>
</gene>
<evidence type="ECO:0000313" key="8">
    <source>
        <dbReference type="Proteomes" id="UP000617734"/>
    </source>
</evidence>
<evidence type="ECO:0000256" key="4">
    <source>
        <dbReference type="ARBA" id="ARBA00022969"/>
    </source>
</evidence>
<name>A0A919FAJ5_9ACTN</name>
<comment type="caution">
    <text evidence="7">The sequence shown here is derived from an EMBL/GenBank/DDBJ whole genome shotgun (WGS) entry which is preliminary data.</text>
</comment>
<reference evidence="7" key="1">
    <citation type="journal article" date="2014" name="Int. J. Syst. Evol. Microbiol.">
        <title>Complete genome sequence of Corynebacterium casei LMG S-19264T (=DSM 44701T), isolated from a smear-ripened cheese.</title>
        <authorList>
            <consortium name="US DOE Joint Genome Institute (JGI-PGF)"/>
            <person name="Walter F."/>
            <person name="Albersmeier A."/>
            <person name="Kalinowski J."/>
            <person name="Ruckert C."/>
        </authorList>
    </citation>
    <scope>NUCLEOTIDE SEQUENCE</scope>
    <source>
        <strain evidence="7">JCM 4646</strain>
    </source>
</reference>
<evidence type="ECO:0000256" key="3">
    <source>
        <dbReference type="ARBA" id="ARBA00022618"/>
    </source>
</evidence>
<keyword evidence="4" id="KW-0749">Sporulation</keyword>
<dbReference type="Pfam" id="PF04686">
    <property type="entry name" value="SsgA"/>
    <property type="match status" value="1"/>
</dbReference>
<evidence type="ECO:0000256" key="6">
    <source>
        <dbReference type="ARBA" id="ARBA00023306"/>
    </source>
</evidence>
<dbReference type="Gene3D" id="2.30.31.20">
    <property type="entry name" value="Sporulation-specific cell division protein SsgB"/>
    <property type="match status" value="1"/>
</dbReference>
<keyword evidence="5" id="KW-0717">Septation</keyword>
<evidence type="ECO:0000256" key="1">
    <source>
        <dbReference type="ARBA" id="ARBA00004431"/>
    </source>
</evidence>
<dbReference type="InterPro" id="IPR006776">
    <property type="entry name" value="SsgB"/>
</dbReference>
<evidence type="ECO:0000256" key="2">
    <source>
        <dbReference type="ARBA" id="ARBA00009323"/>
    </source>
</evidence>
<dbReference type="GO" id="GO:0030428">
    <property type="term" value="C:cell septum"/>
    <property type="evidence" value="ECO:0007669"/>
    <property type="project" value="UniProtKB-SubCell"/>
</dbReference>
<proteinExistence type="inferred from homology"/>
<evidence type="ECO:0008006" key="9">
    <source>
        <dbReference type="Google" id="ProtNLM"/>
    </source>
</evidence>
<dbReference type="GO" id="GO:0000917">
    <property type="term" value="P:division septum assembly"/>
    <property type="evidence" value="ECO:0007669"/>
    <property type="project" value="UniProtKB-KW"/>
</dbReference>